<dbReference type="Gene3D" id="3.40.50.150">
    <property type="entry name" value="Vaccinia Virus protein VP39"/>
    <property type="match status" value="1"/>
</dbReference>
<keyword evidence="5" id="KW-0067">ATP-binding</keyword>
<dbReference type="InterPro" id="IPR003356">
    <property type="entry name" value="DNA_methylase_A-5"/>
</dbReference>
<dbReference type="InterPro" id="IPR000330">
    <property type="entry name" value="SNF2_N"/>
</dbReference>
<dbReference type="Pfam" id="PF02384">
    <property type="entry name" value="N6_Mtase"/>
    <property type="match status" value="1"/>
</dbReference>
<dbReference type="PANTHER" id="PTHR41313">
    <property type="entry name" value="ADENINE-SPECIFIC METHYLTRANSFERASE"/>
    <property type="match status" value="1"/>
</dbReference>
<evidence type="ECO:0000313" key="6">
    <source>
        <dbReference type="Proteomes" id="UP000246145"/>
    </source>
</evidence>
<dbReference type="RefSeq" id="WP_116518162.1">
    <property type="nucleotide sequence ID" value="NZ_JACCEX010000002.1"/>
</dbReference>
<feature type="domain" description="Helicase C-terminal" evidence="4">
    <location>
        <begin position="1424"/>
        <end position="1594"/>
    </location>
</feature>
<sequence length="2202" mass="241085">MTQHAGDLTAEEVMQEPPAIGEIIQAATLALSGVALDKVSGMPSIETLRLAGELSGLLRSMGQLGDEPSDLMEKLKLAVRMREIVQKLNGATAAPLEHGQPSEPVTAQEEPPAIVNEPDAPPATLFEFNPDIKASQRKRANRDAMDLLSQIEMGAIAEVTDEHRRILAQYSGNGGGMTGADGKVGSQYEYYTPKPLAVGVWSLLAEMGFEGGKVLDPSAGTGIFGATAPDGAVIDAVELDQTSGRINQLINAKNNVTISAFESVAANTPDEIYDAVVTNVPFGDVAARGKERFKDERYQHESLEGYFILRSLEKLRPRGLAAFICSKGFVSNRGAKESKLRFAASLKAEFMGAYRLPNKMFEAGGADVVTDVLVFRKFDHDTIDKIAELQQQNPDALRSANVLWEPFLEGKYFQDEGRRFILGETAIGTGRWGEVERVVNDDSIGNISRLLRRFGESRINWEALGAAETRAITYTNGDTVTSAGVTYQYRDGTFVAVKAPEGDAAQADTLLRVSTALDALGSRTGWAESSALVDGLAARSDYDSIPPWLNSAVRAIRSQFPEAERDQAYSVIRTALALQEALQSHSSEEPFAYAESYPGLTADIKVAARAARKLPKSLPSNIKDALKLLSPGVVYTVRSDEFTPRWTGTAPAQVEATPLTPTQQYERAKYEQADENGFIPLAVLRETMGADFDPFVSDDWCVSADGQGAMSADDYYAGNYAEFLARTNAEILAVEDEALRAKLVAQRQAAEGRLVKTDVGELSFNLSSPYIEIARKVEFLRKYVDPGFSLLVGGADGPEVRFDQTQSKLARNSEQLRNMRRFADYIKNGTLSTRTTQAEKEDDPEVERSRVERLRELISSSNQQFDAWARANPAIQAELNSRFADPENLYFRQPDDESPLEIPGLNPAFQPHGYQNAAIRQYARRMSGILGFDVGLGKTFTALTAVQHIHAIGVKRKTFFVVPNATLTNWRKETMACYSDTSDCLFVGMDVAEDGTATVNSSNYVRDLNAILNNEHRKIYMTLEAFSMIPLREETRESYAQYLTTVDESFDASSITSKSESVKTEGKLEKAVQGAGKGSAAVPFFEDMGVDSIVIDEAHSYKNSKTTTDFQGAKYLSAPTVSNRGMDAQIKTWYIRGQSKLNDGVLALTATPITNSPLEIYSMLTLAVGEAEVNRRMGGVRGADAFMEAFCDISEETTTSLAGVERMNRVFRGLNNTALLRNVLGEVATIRSAVEVGLKVPGIDPVPVPVSLSEPPIMAELRRLQAVYSAASAMQREKDVLPEEEAAVHAEMERTGETLELLAHPFNFINKVTKLIADPELADQSTVFLITDATKAKKAVEQFNKRAVREERSRRTPLLKDENIVKRVIKKSGDNDYEVLTVKVAAQIDDDRIVIDTETYSTQLEFIKIADKLGLSLDATIPPKIAAFLENFQREQATPSAGGAAKQLVFCDMLGLHNKLKLLLTTRAGVSASAISIINGEAVRDPADMQDIQDGFNANGEDNRYRVIIANKKAEVGINLQKGTQAIHHLTVGWTPDSIHQRNGRGARQGNVVDAVRAYFYDAIGTFDQYKRQIVSKKSDWIGELMSGTGNKVQVSAGMSRQDIEMLAEAAGSEEGMRRVQERIATREAEERRRAAQEALASNVQNMIAQRAIVDRYPNVGSFLAERVADAAETYLLVTKAEARLAAAEKAEDEGRISRAQVALNKAKAAYEKLAEPIRASIRIDGSGSYDTLEKALSQSSWMLRTRGSYEVKGIDREQVISSVSNVANGNRYYGLKFEVVEDGPVSQDWEIEISTAEQLAKQSEEKAAKLCGPAGVKDDRIEQVKGGQARVVRGQIVGAGDFVLDRLDNLWIMESSDKAYRLDVEGGRKYTANADILLTGNIVAKEHADYRACVARAAKEDDALIARMGGALTSGAQGYFSFNTDVRDALQARPKMKAEARTIRFAEPMFPHLYRGETQGDPLLDRITTEQRGIVEIQDNYAIFEADAVESDGGYVGSPQLASDLVAYAIRHGVQVSYVAASEILGVRDSSKHIANALDRVIGAPSAEAFNAALEAVDTVEAIDALAEDFLARHYKAMQIGPNEAWFTLAPWQFSAMMRRREAQLTPPEPEVVPEPQEPAAQPSGGDPNELVAIIGDTKAFKDTIKSVALSMGIKAIFRGKYPNRSLPSAPQNSWVVPRKVYDRLLDTHADGVRRNSITIA</sequence>
<dbReference type="InterPro" id="IPR014001">
    <property type="entry name" value="Helicase_ATP-bd"/>
</dbReference>
<dbReference type="PRINTS" id="PR00507">
    <property type="entry name" value="N12N6MTFRASE"/>
</dbReference>
<dbReference type="InterPro" id="IPR029063">
    <property type="entry name" value="SAM-dependent_MTases_sf"/>
</dbReference>
<keyword evidence="6" id="KW-1185">Reference proteome</keyword>
<keyword evidence="5" id="KW-0347">Helicase</keyword>
<feature type="compositionally biased region" description="Pro residues" evidence="2">
    <location>
        <begin position="2108"/>
        <end position="2118"/>
    </location>
</feature>
<dbReference type="Gene3D" id="3.40.50.300">
    <property type="entry name" value="P-loop containing nucleotide triphosphate hydrolases"/>
    <property type="match status" value="2"/>
</dbReference>
<evidence type="ECO:0000259" key="3">
    <source>
        <dbReference type="PROSITE" id="PS51192"/>
    </source>
</evidence>
<keyword evidence="5" id="KW-0547">Nucleotide-binding</keyword>
<dbReference type="InterPro" id="IPR027417">
    <property type="entry name" value="P-loop_NTPase"/>
</dbReference>
<comment type="similarity">
    <text evidence="1">Belongs to the N(4)/N(6)-methyltransferase family.</text>
</comment>
<dbReference type="InterPro" id="IPR001650">
    <property type="entry name" value="Helicase_C-like"/>
</dbReference>
<accession>A0A2U1CMC9</accession>
<dbReference type="Pfam" id="PF00176">
    <property type="entry name" value="SNF2-rel_dom"/>
    <property type="match status" value="1"/>
</dbReference>
<evidence type="ECO:0000256" key="1">
    <source>
        <dbReference type="ARBA" id="ARBA00006594"/>
    </source>
</evidence>
<comment type="caution">
    <text evidence="5">The sequence shown here is derived from an EMBL/GenBank/DDBJ whole genome shotgun (WGS) entry which is preliminary data.</text>
</comment>
<evidence type="ECO:0000259" key="4">
    <source>
        <dbReference type="PROSITE" id="PS51194"/>
    </source>
</evidence>
<feature type="region of interest" description="Disordered" evidence="2">
    <location>
        <begin position="2104"/>
        <end position="2129"/>
    </location>
</feature>
<evidence type="ECO:0000313" key="5">
    <source>
        <dbReference type="EMBL" id="PVY62169.1"/>
    </source>
</evidence>
<dbReference type="GO" id="GO:0003677">
    <property type="term" value="F:DNA binding"/>
    <property type="evidence" value="ECO:0007669"/>
    <property type="project" value="InterPro"/>
</dbReference>
<evidence type="ECO:0000256" key="2">
    <source>
        <dbReference type="SAM" id="MobiDB-lite"/>
    </source>
</evidence>
<dbReference type="OrthoDB" id="9151960at2"/>
<dbReference type="SUPFAM" id="SSF53335">
    <property type="entry name" value="S-adenosyl-L-methionine-dependent methyltransferases"/>
    <property type="match status" value="1"/>
</dbReference>
<dbReference type="GO" id="GO:0008170">
    <property type="term" value="F:N-methyltransferase activity"/>
    <property type="evidence" value="ECO:0007669"/>
    <property type="project" value="InterPro"/>
</dbReference>
<feature type="region of interest" description="Disordered" evidence="2">
    <location>
        <begin position="90"/>
        <end position="122"/>
    </location>
</feature>
<dbReference type="GO" id="GO:0005524">
    <property type="term" value="F:ATP binding"/>
    <property type="evidence" value="ECO:0007669"/>
    <property type="project" value="InterPro"/>
</dbReference>
<gene>
    <name evidence="5" type="ORF">C7440_1662</name>
</gene>
<dbReference type="SUPFAM" id="SSF52540">
    <property type="entry name" value="P-loop containing nucleoside triphosphate hydrolases"/>
    <property type="match status" value="2"/>
</dbReference>
<dbReference type="PROSITE" id="PS51192">
    <property type="entry name" value="HELICASE_ATP_BIND_1"/>
    <property type="match status" value="1"/>
</dbReference>
<organism evidence="5 6">
    <name type="scientific">Pusillimonas noertemannii</name>
    <dbReference type="NCBI Taxonomy" id="305977"/>
    <lineage>
        <taxon>Bacteria</taxon>
        <taxon>Pseudomonadati</taxon>
        <taxon>Pseudomonadota</taxon>
        <taxon>Betaproteobacteria</taxon>
        <taxon>Burkholderiales</taxon>
        <taxon>Alcaligenaceae</taxon>
        <taxon>Pusillimonas</taxon>
    </lineage>
</organism>
<dbReference type="EMBL" id="QEKO01000002">
    <property type="protein sequence ID" value="PVY62169.1"/>
    <property type="molecule type" value="Genomic_DNA"/>
</dbReference>
<dbReference type="GO" id="GO:0004386">
    <property type="term" value="F:helicase activity"/>
    <property type="evidence" value="ECO:0007669"/>
    <property type="project" value="UniProtKB-KW"/>
</dbReference>
<dbReference type="Proteomes" id="UP000246145">
    <property type="component" value="Unassembled WGS sequence"/>
</dbReference>
<dbReference type="InterPro" id="IPR052933">
    <property type="entry name" value="DNA_Protect_Modify"/>
</dbReference>
<reference evidence="5 6" key="1">
    <citation type="submission" date="2018-04" db="EMBL/GenBank/DDBJ databases">
        <title>Genomic Encyclopedia of Type Strains, Phase IV (KMG-IV): sequencing the most valuable type-strain genomes for metagenomic binning, comparative biology and taxonomic classification.</title>
        <authorList>
            <person name="Goeker M."/>
        </authorList>
    </citation>
    <scope>NUCLEOTIDE SEQUENCE [LARGE SCALE GENOMIC DNA]</scope>
    <source>
        <strain evidence="5 6">DSM 10065</strain>
    </source>
</reference>
<dbReference type="PROSITE" id="PS51194">
    <property type="entry name" value="HELICASE_CTER"/>
    <property type="match status" value="1"/>
</dbReference>
<dbReference type="SMART" id="SM00487">
    <property type="entry name" value="DEXDc"/>
    <property type="match status" value="1"/>
</dbReference>
<name>A0A2U1CMC9_9BURK</name>
<dbReference type="PANTHER" id="PTHR41313:SF1">
    <property type="entry name" value="DNA METHYLASE ADENINE-SPECIFIC DOMAIN-CONTAINING PROTEIN"/>
    <property type="match status" value="1"/>
</dbReference>
<protein>
    <submittedName>
        <fullName evidence="5">Helicase-like protein</fullName>
    </submittedName>
</protein>
<keyword evidence="5" id="KW-0378">Hydrolase</keyword>
<proteinExistence type="inferred from homology"/>
<feature type="domain" description="Helicase ATP-binding" evidence="3">
    <location>
        <begin position="919"/>
        <end position="1170"/>
    </location>
</feature>